<proteinExistence type="predicted"/>
<reference evidence="4" key="1">
    <citation type="submission" date="2016-01" db="EMBL/GenBank/DDBJ databases">
        <authorList>
            <person name="Mitreva M."/>
            <person name="Pepin K.H."/>
            <person name="Mihindukulasuriya K.A."/>
            <person name="Fulton R."/>
            <person name="Fronick C."/>
            <person name="O'Laughlin M."/>
            <person name="Miner T."/>
            <person name="Herter B."/>
            <person name="Rosa B.A."/>
            <person name="Cordes M."/>
            <person name="Tomlinson C."/>
            <person name="Wollam A."/>
            <person name="Palsikar V.B."/>
            <person name="Mardis E.R."/>
            <person name="Wilson R.K."/>
        </authorList>
    </citation>
    <scope>NUCLEOTIDE SEQUENCE [LARGE SCALE GENOMIC DNA]</scope>
    <source>
        <strain evidence="4">DNF00019</strain>
    </source>
</reference>
<dbReference type="Gene3D" id="3.30.420.610">
    <property type="entry name" value="LOTUS domain-like"/>
    <property type="match status" value="1"/>
</dbReference>
<dbReference type="InterPro" id="IPR025605">
    <property type="entry name" value="OST-HTH/LOTUS_dom"/>
</dbReference>
<dbReference type="SUPFAM" id="SSF141571">
    <property type="entry name" value="Pentapeptide repeat-like"/>
    <property type="match status" value="1"/>
</dbReference>
<evidence type="ECO:0008006" key="5">
    <source>
        <dbReference type="Google" id="ProtNLM"/>
    </source>
</evidence>
<evidence type="ECO:0000313" key="3">
    <source>
        <dbReference type="EMBL" id="KXB35540.1"/>
    </source>
</evidence>
<dbReference type="AlphaFoldDB" id="A0A133XX62"/>
<gene>
    <name evidence="3" type="ORF">HMPREF3192_00191</name>
</gene>
<organism evidence="3 4">
    <name type="scientific">Atopobium deltae</name>
    <dbReference type="NCBI Taxonomy" id="1393034"/>
    <lineage>
        <taxon>Bacteria</taxon>
        <taxon>Bacillati</taxon>
        <taxon>Actinomycetota</taxon>
        <taxon>Coriobacteriia</taxon>
        <taxon>Coriobacteriales</taxon>
        <taxon>Atopobiaceae</taxon>
        <taxon>Atopobium</taxon>
    </lineage>
</organism>
<keyword evidence="4" id="KW-1185">Reference proteome</keyword>
<dbReference type="Pfam" id="PF12873">
    <property type="entry name" value="DUF3825"/>
    <property type="match status" value="1"/>
</dbReference>
<evidence type="ECO:0000313" key="4">
    <source>
        <dbReference type="Proteomes" id="UP000070675"/>
    </source>
</evidence>
<evidence type="ECO:0000259" key="2">
    <source>
        <dbReference type="Pfam" id="PF12873"/>
    </source>
</evidence>
<name>A0A133XX62_9ACTN</name>
<dbReference type="EMBL" id="LSCR01000002">
    <property type="protein sequence ID" value="KXB35540.1"/>
    <property type="molecule type" value="Genomic_DNA"/>
</dbReference>
<sequence>MILRTRKRYNSFDELVDEAKAEHQKEVNVFQFDQITDNNLSNEQLNDVSLDDEQVSDATLSDEQLNNEQVSDAALSDAYLSNDDLRGRLLEIATSLQKTPDTWINLVQIGTELIQKKISYRDFGFAKLRPFLESFDDTFEFYVKAEPGKTPVYFLRPRGSDSSRENAYENAYSGSAYSENESRNDADLLASAYSENDRRDNNYRDSSYRDNGHREKFPTVHSWLTKWAFIHYDKYPSLAGMALPERWYCGEDPEVDDEYQRYALLRNYLNYTFLRLVYERKVLIKKDLETNEEYAAFNTGLVDRKYNDIFALFKKSDILDKENYWYLIDFVVAGEDAGKTLVRVFNPLPARANYFGKNLQNMLYDTSTGDLSCDYQHIIIERLYRFPVPFLKKCCPPEMRQIGDMDIDDAYDLSAPLAERKAYFEELAQRIDANNQSFNWIKNRLEYAIKMALKRVEWNYKTAIPMYNPKYKKVQLLLPLSLLDENKVDLALVVQRYLSGAYQGETILPLDRAYGNSRLVTRPDSDWLKTEGIHLSEDGVDDDENIDD</sequence>
<dbReference type="STRING" id="1393034.HMPREF3192_00191"/>
<comment type="caution">
    <text evidence="3">The sequence shown here is derived from an EMBL/GenBank/DDBJ whole genome shotgun (WGS) entry which is preliminary data.</text>
</comment>
<accession>A0A133XX62</accession>
<feature type="domain" description="HTH OST-type" evidence="1">
    <location>
        <begin position="95"/>
        <end position="140"/>
    </location>
</feature>
<dbReference type="InterPro" id="IPR024437">
    <property type="entry name" value="DUF3825"/>
</dbReference>
<dbReference type="Proteomes" id="UP000070675">
    <property type="component" value="Unassembled WGS sequence"/>
</dbReference>
<feature type="domain" description="DUF3825" evidence="2">
    <location>
        <begin position="238"/>
        <end position="527"/>
    </location>
</feature>
<evidence type="ECO:0000259" key="1">
    <source>
        <dbReference type="Pfam" id="PF12872"/>
    </source>
</evidence>
<dbReference type="PATRIC" id="fig|1393034.3.peg.186"/>
<protein>
    <recommendedName>
        <fullName evidence="5">DUF3825 domain-containing protein</fullName>
    </recommendedName>
</protein>
<dbReference type="Pfam" id="PF12872">
    <property type="entry name" value="OST-HTH"/>
    <property type="match status" value="1"/>
</dbReference>
<dbReference type="InterPro" id="IPR041966">
    <property type="entry name" value="LOTUS-like"/>
</dbReference>